<sequence>MRIKKVIFIITLLISAAFFAPARSEQSSAIMQPSGSGDVLAESALTRDPQRLALLQHQDAIRTGRERPGCINLPAVQCIASLGTTMFIDLTFTRSQGQSLLGDDPVARGTRIRPKTTIYINASVNDRPYLDTFGVTLATDDSEYRYVDSVIIDLRNLTTFLKGVSSPDQIGNYRLYRIFYPVFITACPNLSDIEFNKFVYYNILKNYANYGASQKICGASIKFEDDKFVINEDY</sequence>
<proteinExistence type="predicted"/>
<evidence type="ECO:0000256" key="1">
    <source>
        <dbReference type="SAM" id="SignalP"/>
    </source>
</evidence>
<name>A0A560KH20_9PROT</name>
<comment type="caution">
    <text evidence="2">The sequence shown here is derived from an EMBL/GenBank/DDBJ whole genome shotgun (WGS) entry which is preliminary data.</text>
</comment>
<accession>A0A560KH20</accession>
<dbReference type="Proteomes" id="UP000320516">
    <property type="component" value="Unassembled WGS sequence"/>
</dbReference>
<evidence type="ECO:0000313" key="2">
    <source>
        <dbReference type="EMBL" id="TWB82601.1"/>
    </source>
</evidence>
<evidence type="ECO:0000313" key="3">
    <source>
        <dbReference type="Proteomes" id="UP000320516"/>
    </source>
</evidence>
<feature type="signal peptide" evidence="1">
    <location>
        <begin position="1"/>
        <end position="22"/>
    </location>
</feature>
<keyword evidence="1" id="KW-0732">Signal</keyword>
<dbReference type="AlphaFoldDB" id="A0A560KH20"/>
<reference evidence="2 3" key="1">
    <citation type="submission" date="2019-06" db="EMBL/GenBank/DDBJ databases">
        <title>Genomic Encyclopedia of Type Strains, Phase IV (KMG-V): Genome sequencing to study the core and pangenomes of soil and plant-associated prokaryotes.</title>
        <authorList>
            <person name="Whitman W."/>
        </authorList>
    </citation>
    <scope>NUCLEOTIDE SEQUENCE [LARGE SCALE GENOMIC DNA]</scope>
    <source>
        <strain evidence="2 3">BR 12005</strain>
    </source>
</reference>
<organism evidence="2 3">
    <name type="scientific">Nitrospirillum amazonense</name>
    <dbReference type="NCBI Taxonomy" id="28077"/>
    <lineage>
        <taxon>Bacteria</taxon>
        <taxon>Pseudomonadati</taxon>
        <taxon>Pseudomonadota</taxon>
        <taxon>Alphaproteobacteria</taxon>
        <taxon>Rhodospirillales</taxon>
        <taxon>Azospirillaceae</taxon>
        <taxon>Nitrospirillum</taxon>
    </lineage>
</organism>
<feature type="chain" id="PRO_5021860079" evidence="1">
    <location>
        <begin position="23"/>
        <end position="234"/>
    </location>
</feature>
<gene>
    <name evidence="2" type="ORF">FBZ87_101309</name>
</gene>
<dbReference type="EMBL" id="VITV01000001">
    <property type="protein sequence ID" value="TWB82601.1"/>
    <property type="molecule type" value="Genomic_DNA"/>
</dbReference>
<protein>
    <submittedName>
        <fullName evidence="2">Uncharacterized protein</fullName>
    </submittedName>
</protein>